<dbReference type="RefSeq" id="WP_102889730.1">
    <property type="nucleotide sequence ID" value="NZ_NFMF01000011.1"/>
</dbReference>
<proteinExistence type="predicted"/>
<dbReference type="EMBL" id="NFMF01000011">
    <property type="protein sequence ID" value="PNH20790.1"/>
    <property type="molecule type" value="Genomic_DNA"/>
</dbReference>
<comment type="caution">
    <text evidence="1">The sequence shown here is derived from an EMBL/GenBank/DDBJ whole genome shotgun (WGS) entry which is preliminary data.</text>
</comment>
<sequence length="81" mass="9473">MDCIEAHKYSFANKTMLKNEKKCGCFYCCKIFSPNEIEDWCEDEPDWTAICPYCGIDSVIGESIGYPLTKESLEKMHKEWF</sequence>
<protein>
    <submittedName>
        <fullName evidence="1">Cytoplasmic protein</fullName>
    </submittedName>
</protein>
<dbReference type="AlphaFoldDB" id="A0A2J8B7Q8"/>
<evidence type="ECO:0000313" key="2">
    <source>
        <dbReference type="Proteomes" id="UP000242958"/>
    </source>
</evidence>
<accession>A0A2J8B7Q8</accession>
<gene>
    <name evidence="1" type="ORF">CAL30_07020</name>
</gene>
<reference evidence="1 2" key="1">
    <citation type="submission" date="2017-05" db="EMBL/GenBank/DDBJ databases">
        <authorList>
            <person name="Song R."/>
            <person name="Chenine A.L."/>
            <person name="Ruprecht R.M."/>
        </authorList>
    </citation>
    <scope>NUCLEOTIDE SEQUENCE [LARGE SCALE GENOMIC DNA]</scope>
    <source>
        <strain evidence="1 2">KA00229</strain>
    </source>
</reference>
<name>A0A2J8B7Q8_9FIRM</name>
<dbReference type="Proteomes" id="UP000242958">
    <property type="component" value="Unassembled WGS sequence"/>
</dbReference>
<evidence type="ECO:0000313" key="1">
    <source>
        <dbReference type="EMBL" id="PNH20790.1"/>
    </source>
</evidence>
<organism evidence="1 2">
    <name type="scientific">Megasphaera hutchinsoni</name>
    <dbReference type="NCBI Taxonomy" id="1588748"/>
    <lineage>
        <taxon>Bacteria</taxon>
        <taxon>Bacillati</taxon>
        <taxon>Bacillota</taxon>
        <taxon>Negativicutes</taxon>
        <taxon>Veillonellales</taxon>
        <taxon>Veillonellaceae</taxon>
        <taxon>Megasphaera</taxon>
    </lineage>
</organism>